<keyword evidence="2" id="KW-1185">Reference proteome</keyword>
<accession>A0A4R5C5Q7</accession>
<sequence>MAKLPITRTPAYIAFMYLVKSYYARCGSPQQTQIIRLASRLGEFYPPEKGDSEIEVSLSAPWLSQLLSGKLTPLPSADKFRAFILAVGRYGVEVGILEEEPDRSTLREWQELLRQTKNKAEQQARDGVFVDDEDTGGKADSPFSSEVGIAVPKARAPRHIVRAEPVVLSPTQLSHLMKYGAYAQTLAVRAAKGDPIAQYQEGVLFGCDAAYRDTAIALLKSAAAAGLEPALELWEAGVTGPLGPAALTHARQLADHYRRRDDDRAHATFRSCATQAWVCDGADRPPPRP</sequence>
<dbReference type="Proteomes" id="UP000294513">
    <property type="component" value="Unassembled WGS sequence"/>
</dbReference>
<gene>
    <name evidence="1" type="ORF">E1298_09845</name>
</gene>
<organism evidence="1 2">
    <name type="scientific">Actinomadura rubrisoli</name>
    <dbReference type="NCBI Taxonomy" id="2530368"/>
    <lineage>
        <taxon>Bacteria</taxon>
        <taxon>Bacillati</taxon>
        <taxon>Actinomycetota</taxon>
        <taxon>Actinomycetes</taxon>
        <taxon>Streptosporangiales</taxon>
        <taxon>Thermomonosporaceae</taxon>
        <taxon>Actinomadura</taxon>
    </lineage>
</organism>
<reference evidence="1 2" key="1">
    <citation type="submission" date="2019-03" db="EMBL/GenBank/DDBJ databases">
        <title>Draft genome sequences of novel Actinobacteria.</title>
        <authorList>
            <person name="Sahin N."/>
            <person name="Ay H."/>
            <person name="Saygin H."/>
        </authorList>
    </citation>
    <scope>NUCLEOTIDE SEQUENCE [LARGE SCALE GENOMIC DNA]</scope>
    <source>
        <strain evidence="1 2">H3C3</strain>
    </source>
</reference>
<dbReference type="RefSeq" id="WP_131891459.1">
    <property type="nucleotide sequence ID" value="NZ_SMKU01000033.1"/>
</dbReference>
<dbReference type="OrthoDB" id="3478256at2"/>
<evidence type="ECO:0000313" key="1">
    <source>
        <dbReference type="EMBL" id="TDD93350.1"/>
    </source>
</evidence>
<comment type="caution">
    <text evidence="1">The sequence shown here is derived from an EMBL/GenBank/DDBJ whole genome shotgun (WGS) entry which is preliminary data.</text>
</comment>
<name>A0A4R5C5Q7_9ACTN</name>
<dbReference type="AlphaFoldDB" id="A0A4R5C5Q7"/>
<dbReference type="EMBL" id="SMKU01000033">
    <property type="protein sequence ID" value="TDD93350.1"/>
    <property type="molecule type" value="Genomic_DNA"/>
</dbReference>
<protein>
    <submittedName>
        <fullName evidence="1">Uncharacterized protein</fullName>
    </submittedName>
</protein>
<evidence type="ECO:0000313" key="2">
    <source>
        <dbReference type="Proteomes" id="UP000294513"/>
    </source>
</evidence>
<proteinExistence type="predicted"/>